<dbReference type="Proteomes" id="UP000886653">
    <property type="component" value="Unassembled WGS sequence"/>
</dbReference>
<reference evidence="1" key="1">
    <citation type="submission" date="2013-11" db="EMBL/GenBank/DDBJ databases">
        <title>Genome sequence of the fusiform rust pathogen reveals effectors for host alternation and coevolution with pine.</title>
        <authorList>
            <consortium name="DOE Joint Genome Institute"/>
            <person name="Smith K."/>
            <person name="Pendleton A."/>
            <person name="Kubisiak T."/>
            <person name="Anderson C."/>
            <person name="Salamov A."/>
            <person name="Aerts A."/>
            <person name="Riley R."/>
            <person name="Clum A."/>
            <person name="Lindquist E."/>
            <person name="Ence D."/>
            <person name="Campbell M."/>
            <person name="Kronenberg Z."/>
            <person name="Feau N."/>
            <person name="Dhillon B."/>
            <person name="Hamelin R."/>
            <person name="Burleigh J."/>
            <person name="Smith J."/>
            <person name="Yandell M."/>
            <person name="Nelson C."/>
            <person name="Grigoriev I."/>
            <person name="Davis J."/>
        </authorList>
    </citation>
    <scope>NUCLEOTIDE SEQUENCE</scope>
    <source>
        <strain evidence="1">G11</strain>
    </source>
</reference>
<dbReference type="EMBL" id="MU167379">
    <property type="protein sequence ID" value="KAG0141595.1"/>
    <property type="molecule type" value="Genomic_DNA"/>
</dbReference>
<organism evidence="1 2">
    <name type="scientific">Cronartium quercuum f. sp. fusiforme G11</name>
    <dbReference type="NCBI Taxonomy" id="708437"/>
    <lineage>
        <taxon>Eukaryota</taxon>
        <taxon>Fungi</taxon>
        <taxon>Dikarya</taxon>
        <taxon>Basidiomycota</taxon>
        <taxon>Pucciniomycotina</taxon>
        <taxon>Pucciniomycetes</taxon>
        <taxon>Pucciniales</taxon>
        <taxon>Coleosporiaceae</taxon>
        <taxon>Cronartium</taxon>
    </lineage>
</organism>
<feature type="non-terminal residue" evidence="1">
    <location>
        <position position="1"/>
    </location>
</feature>
<sequence length="54" mass="6256">RKVKEEKLKMNLYTSNAILNNLAVFPLLAEYVLETGHFEHLHLYLPNQEPSSDS</sequence>
<evidence type="ECO:0000313" key="2">
    <source>
        <dbReference type="Proteomes" id="UP000886653"/>
    </source>
</evidence>
<dbReference type="AlphaFoldDB" id="A0A9P6T7I2"/>
<name>A0A9P6T7I2_9BASI</name>
<protein>
    <submittedName>
        <fullName evidence="1">Uncharacterized protein</fullName>
    </submittedName>
</protein>
<gene>
    <name evidence="1" type="ORF">CROQUDRAFT_663605</name>
</gene>
<comment type="caution">
    <text evidence="1">The sequence shown here is derived from an EMBL/GenBank/DDBJ whole genome shotgun (WGS) entry which is preliminary data.</text>
</comment>
<keyword evidence="2" id="KW-1185">Reference proteome</keyword>
<proteinExistence type="predicted"/>
<evidence type="ECO:0000313" key="1">
    <source>
        <dbReference type="EMBL" id="KAG0141595.1"/>
    </source>
</evidence>
<accession>A0A9P6T7I2</accession>